<feature type="repeat" description="ANK" evidence="3">
    <location>
        <begin position="320"/>
        <end position="352"/>
    </location>
</feature>
<dbReference type="SMART" id="SM00248">
    <property type="entry name" value="ANK"/>
    <property type="match status" value="5"/>
</dbReference>
<name>A0A3R7M2P5_PENVA</name>
<dbReference type="InterPro" id="IPR036770">
    <property type="entry name" value="Ankyrin_rpt-contain_sf"/>
</dbReference>
<feature type="compositionally biased region" description="Basic and acidic residues" evidence="4">
    <location>
        <begin position="517"/>
        <end position="526"/>
    </location>
</feature>
<dbReference type="PANTHER" id="PTHR24174:SF16">
    <property type="entry name" value="CASKIN-2"/>
    <property type="match status" value="1"/>
</dbReference>
<feature type="region of interest" description="Disordered" evidence="4">
    <location>
        <begin position="472"/>
        <end position="555"/>
    </location>
</feature>
<organism evidence="5 6">
    <name type="scientific">Penaeus vannamei</name>
    <name type="common">Whiteleg shrimp</name>
    <name type="synonym">Litopenaeus vannamei</name>
    <dbReference type="NCBI Taxonomy" id="6689"/>
    <lineage>
        <taxon>Eukaryota</taxon>
        <taxon>Metazoa</taxon>
        <taxon>Ecdysozoa</taxon>
        <taxon>Arthropoda</taxon>
        <taxon>Crustacea</taxon>
        <taxon>Multicrustacea</taxon>
        <taxon>Malacostraca</taxon>
        <taxon>Eumalacostraca</taxon>
        <taxon>Eucarida</taxon>
        <taxon>Decapoda</taxon>
        <taxon>Dendrobranchiata</taxon>
        <taxon>Penaeoidea</taxon>
        <taxon>Penaeidae</taxon>
        <taxon>Penaeus</taxon>
    </lineage>
</organism>
<dbReference type="PROSITE" id="PS50088">
    <property type="entry name" value="ANK_REPEAT"/>
    <property type="match status" value="5"/>
</dbReference>
<feature type="compositionally biased region" description="Basic and acidic residues" evidence="4">
    <location>
        <begin position="966"/>
        <end position="992"/>
    </location>
</feature>
<feature type="region of interest" description="Disordered" evidence="4">
    <location>
        <begin position="1"/>
        <end position="24"/>
    </location>
</feature>
<feature type="repeat" description="ANK" evidence="3">
    <location>
        <begin position="419"/>
        <end position="451"/>
    </location>
</feature>
<gene>
    <name evidence="5" type="ORF">C7M84_011592</name>
</gene>
<keyword evidence="2 3" id="KW-0040">ANK repeat</keyword>
<dbReference type="PROSITE" id="PS50297">
    <property type="entry name" value="ANK_REP_REGION"/>
    <property type="match status" value="5"/>
</dbReference>
<sequence length="1222" mass="134786">MPHILPFPTTSHPEGQYSAKPHPPAERQERLAFAGTVAPASGVRQDAFSQSFSFWLSQVEAAEHHTEGSHGIMTCYARTPSLQLPLPLLLFLFWRRDDNAAADPPQSCACASHRRLLIVGAFITACCPRDPLSSSPITTTRHARRPEAVFAEGVVATFLSLFARARGGLSNRFASSAKYTLPNGRKHRNTGRNHTSTAAHLAFGFEQERLREGCWLRRNDCVSELKEMRQVFEGNPQASFEQLGSTCLPCGCGREREICSSLCRCGVTRVPASSQLCCYVTDLEMCGYTALQRAACEGHLEIVRQLIKHNANVDHQDDQHGNTALHEAAWKGYSQTAEALVRAKANVYIKNKGGFAPLHLACQNGHNQTCRVLLLAGCKPDIKNNYGDTPLHTAARYGHAGVTRILLSAKTNVGEMNKNGDTALHIAAAMGRRKLTRILLESGADQTIKNKQNETPGDIAKRKEFEQILEILKNPPPVVTPEERLRREQEQKKKELKEAKAKGASGGKASKGAAGGKSDKKREKTNDSGTSSKDSSTRAKEKKKHKAEHKEKRRAKHVEWSPYGCQFYPPATAELAALNIDSLPKEPLATGEQYFIDLAGNIKKGPVGVGYTCYCAPFFRNVESKLEKDKVALMDHIDAAHDKLDAKITNLEHRTRSHIQHLSDTVKQKLAAEKEECRQRAERTRTSRDAEAELRASQLRQWVERRLAAQNSGSPVAHTPRTCTAFRGSIRRGRDPVTGLFPLTRSRSEEAVSEYREEGESDHEPVYKGLRVLDHPTSMYNIPQTLNDEIDTVIYDSPKPIASLVPGALRCPSPDDHHIRSVSADGRGGPPTSRQEGRSHSVDARQVLGDPRSQMEEKRGPEKPRGESPGWLATNRDLLNESTSSDASAGRRGSRGSRGVSGSSAHGSPLVGRMSRYSPAQPSPLLRRPDLTSQGEVLIAPPMRPAPLHHSDLNQAVDNLRVSHAEHGAIPKTNGRAEDRDEDRDDAHDHQQQEWSGYSRYDYRNTNPYMYGDLRGRNPHARPPPITSAPLEHKAAKPGYEAYPQYPKTPEEGQTAETYHASLAQAHEDFDAATYLDMDRYRIQQAVRRLYDGYMAEGRLDPVQRRPNLESSLEHDSHNDSGYSTRLCTGSQGPSPALSGGHEVSSDTEMKHVSETCLQEASRHVVVEARDGGRHPPGRDAAYATGAISRFSNGLPQGTSASRFSTPHLGNDKVIIGESSLV</sequence>
<protein>
    <submittedName>
        <fullName evidence="5">Ankyrin repeat domain-containing protein 6</fullName>
    </submittedName>
</protein>
<feature type="region of interest" description="Disordered" evidence="4">
    <location>
        <begin position="1129"/>
        <end position="1149"/>
    </location>
</feature>
<feature type="repeat" description="ANK" evidence="3">
    <location>
        <begin position="353"/>
        <end position="385"/>
    </location>
</feature>
<keyword evidence="1" id="KW-0677">Repeat</keyword>
<dbReference type="AlphaFoldDB" id="A0A3R7M2P5"/>
<feature type="region of interest" description="Disordered" evidence="4">
    <location>
        <begin position="966"/>
        <end position="1001"/>
    </location>
</feature>
<evidence type="ECO:0000256" key="4">
    <source>
        <dbReference type="SAM" id="MobiDB-lite"/>
    </source>
</evidence>
<dbReference type="PRINTS" id="PR01415">
    <property type="entry name" value="ANKYRIN"/>
</dbReference>
<evidence type="ECO:0000256" key="3">
    <source>
        <dbReference type="PROSITE-ProRule" id="PRU00023"/>
    </source>
</evidence>
<accession>A0A3R7M2P5</accession>
<feature type="region of interest" description="Disordered" evidence="4">
    <location>
        <begin position="808"/>
        <end position="929"/>
    </location>
</feature>
<dbReference type="InterPro" id="IPR033635">
    <property type="entry name" value="ANKS1/Caskin"/>
</dbReference>
<reference evidence="5 6" key="2">
    <citation type="submission" date="2019-01" db="EMBL/GenBank/DDBJ databases">
        <title>The decoding of complex shrimp genome reveals the adaptation for benthos swimmer, frequently molting mechanism and breeding impact on genome.</title>
        <authorList>
            <person name="Sun Y."/>
            <person name="Gao Y."/>
            <person name="Yu Y."/>
        </authorList>
    </citation>
    <scope>NUCLEOTIDE SEQUENCE [LARGE SCALE GENOMIC DNA]</scope>
    <source>
        <tissue evidence="5">Muscle</tissue>
    </source>
</reference>
<dbReference type="Pfam" id="PF12796">
    <property type="entry name" value="Ank_2"/>
    <property type="match status" value="2"/>
</dbReference>
<proteinExistence type="predicted"/>
<evidence type="ECO:0000256" key="1">
    <source>
        <dbReference type="ARBA" id="ARBA00022737"/>
    </source>
</evidence>
<dbReference type="InterPro" id="IPR002110">
    <property type="entry name" value="Ankyrin_rpt"/>
</dbReference>
<dbReference type="OrthoDB" id="424503at2759"/>
<evidence type="ECO:0000313" key="6">
    <source>
        <dbReference type="Proteomes" id="UP000283509"/>
    </source>
</evidence>
<dbReference type="SUPFAM" id="SSF48403">
    <property type="entry name" value="Ankyrin repeat"/>
    <property type="match status" value="1"/>
</dbReference>
<feature type="repeat" description="ANK" evidence="3">
    <location>
        <begin position="286"/>
        <end position="318"/>
    </location>
</feature>
<feature type="compositionally biased region" description="Basic and acidic residues" evidence="4">
    <location>
        <begin position="853"/>
        <end position="866"/>
    </location>
</feature>
<dbReference type="Proteomes" id="UP000283509">
    <property type="component" value="Unassembled WGS sequence"/>
</dbReference>
<evidence type="ECO:0000313" key="5">
    <source>
        <dbReference type="EMBL" id="ROT70146.1"/>
    </source>
</evidence>
<dbReference type="PANTHER" id="PTHR24174">
    <property type="entry name" value="ANKYRIN REPEAT AND STERILE ALPHA MOTIF DOMAIN-CONTAINING PROTEIN 1"/>
    <property type="match status" value="1"/>
</dbReference>
<keyword evidence="6" id="KW-1185">Reference proteome</keyword>
<feature type="repeat" description="ANK" evidence="3">
    <location>
        <begin position="386"/>
        <end position="418"/>
    </location>
</feature>
<feature type="compositionally biased region" description="Basic and acidic residues" evidence="4">
    <location>
        <begin position="481"/>
        <end position="501"/>
    </location>
</feature>
<dbReference type="STRING" id="6689.A0A3R7M2P5"/>
<evidence type="ECO:0000256" key="2">
    <source>
        <dbReference type="ARBA" id="ARBA00023043"/>
    </source>
</evidence>
<feature type="compositionally biased region" description="Low complexity" evidence="4">
    <location>
        <begin position="882"/>
        <end position="908"/>
    </location>
</feature>
<comment type="caution">
    <text evidence="5">The sequence shown here is derived from an EMBL/GenBank/DDBJ whole genome shotgun (WGS) entry which is preliminary data.</text>
</comment>
<reference evidence="5 6" key="1">
    <citation type="submission" date="2018-04" db="EMBL/GenBank/DDBJ databases">
        <authorList>
            <person name="Zhang X."/>
            <person name="Yuan J."/>
            <person name="Li F."/>
            <person name="Xiang J."/>
        </authorList>
    </citation>
    <scope>NUCLEOTIDE SEQUENCE [LARGE SCALE GENOMIC DNA]</scope>
    <source>
        <tissue evidence="5">Muscle</tissue>
    </source>
</reference>
<feature type="compositionally biased region" description="Basic residues" evidence="4">
    <location>
        <begin position="540"/>
        <end position="555"/>
    </location>
</feature>
<dbReference type="EMBL" id="QCYY01002462">
    <property type="protein sequence ID" value="ROT70146.1"/>
    <property type="molecule type" value="Genomic_DNA"/>
</dbReference>
<dbReference type="Gene3D" id="1.25.40.20">
    <property type="entry name" value="Ankyrin repeat-containing domain"/>
    <property type="match status" value="1"/>
</dbReference>